<dbReference type="Pfam" id="PF03118">
    <property type="entry name" value="RNA_pol_A_CTD"/>
    <property type="match status" value="1"/>
</dbReference>
<comment type="caution">
    <text evidence="2">The sequence shown here is derived from an EMBL/GenBank/DDBJ whole genome shotgun (WGS) entry which is preliminary data.</text>
</comment>
<protein>
    <recommendedName>
        <fullName evidence="1">HTH cro/C1-type domain-containing protein</fullName>
    </recommendedName>
</protein>
<dbReference type="CDD" id="cd00093">
    <property type="entry name" value="HTH_XRE"/>
    <property type="match status" value="1"/>
</dbReference>
<dbReference type="Proteomes" id="UP001165135">
    <property type="component" value="Unassembled WGS sequence"/>
</dbReference>
<name>A0A9W6VQ97_9ACTN</name>
<dbReference type="PROSITE" id="PS50943">
    <property type="entry name" value="HTH_CROC1"/>
    <property type="match status" value="1"/>
</dbReference>
<dbReference type="Pfam" id="PF13560">
    <property type="entry name" value="HTH_31"/>
    <property type="match status" value="1"/>
</dbReference>
<organism evidence="2 3">
    <name type="scientific">Actinoallomurus iriomotensis</name>
    <dbReference type="NCBI Taxonomy" id="478107"/>
    <lineage>
        <taxon>Bacteria</taxon>
        <taxon>Bacillati</taxon>
        <taxon>Actinomycetota</taxon>
        <taxon>Actinomycetes</taxon>
        <taxon>Streptosporangiales</taxon>
        <taxon>Thermomonosporaceae</taxon>
        <taxon>Actinoallomurus</taxon>
    </lineage>
</organism>
<dbReference type="RefSeq" id="WP_285620199.1">
    <property type="nucleotide sequence ID" value="NZ_BSTJ01000003.1"/>
</dbReference>
<dbReference type="GO" id="GO:0003899">
    <property type="term" value="F:DNA-directed RNA polymerase activity"/>
    <property type="evidence" value="ECO:0007669"/>
    <property type="project" value="InterPro"/>
</dbReference>
<dbReference type="Gene3D" id="1.10.260.40">
    <property type="entry name" value="lambda repressor-like DNA-binding domains"/>
    <property type="match status" value="1"/>
</dbReference>
<reference evidence="2" key="1">
    <citation type="submission" date="2023-03" db="EMBL/GenBank/DDBJ databases">
        <title>Actinoallomurus iriomotensis NBRC 103681.</title>
        <authorList>
            <person name="Ichikawa N."/>
            <person name="Sato H."/>
            <person name="Tonouchi N."/>
        </authorList>
    </citation>
    <scope>NUCLEOTIDE SEQUENCE</scope>
    <source>
        <strain evidence="2">NBRC 103681</strain>
    </source>
</reference>
<dbReference type="GO" id="GO:0003677">
    <property type="term" value="F:DNA binding"/>
    <property type="evidence" value="ECO:0007669"/>
    <property type="project" value="InterPro"/>
</dbReference>
<dbReference type="SUPFAM" id="SSF47789">
    <property type="entry name" value="C-terminal domain of RNA polymerase alpha subunit"/>
    <property type="match status" value="1"/>
</dbReference>
<dbReference type="SUPFAM" id="SSF47413">
    <property type="entry name" value="lambda repressor-like DNA-binding domains"/>
    <property type="match status" value="1"/>
</dbReference>
<dbReference type="AlphaFoldDB" id="A0A9W6VQ97"/>
<dbReference type="SMART" id="SM00530">
    <property type="entry name" value="HTH_XRE"/>
    <property type="match status" value="1"/>
</dbReference>
<dbReference type="EMBL" id="BSTJ01000003">
    <property type="protein sequence ID" value="GLY74391.1"/>
    <property type="molecule type" value="Genomic_DNA"/>
</dbReference>
<accession>A0A9W6VQ97</accession>
<sequence length="222" mass="24280">MTDIALQLAALRQVAALSTHELAARTGLSQPRVSRVERGMARLSNDEVRRWCQVTGADWRTTERLVALNTAERRQSAGLKAVQTVKFGPDESVTISIGRDRVHVITQDRGLIESGDQAAHILSIVLLADLADSDSAESSTERLDHSDQAHSVRLDCPIRCLGLSRRTFNALKWGGDVRPVKISDLVALTEDDLRQFRNIGSSAVAEIKTKLADAGLRLAAEH</sequence>
<proteinExistence type="predicted"/>
<feature type="domain" description="HTH cro/C1-type" evidence="1">
    <location>
        <begin position="8"/>
        <end position="65"/>
    </location>
</feature>
<dbReference type="InterPro" id="IPR001387">
    <property type="entry name" value="Cro/C1-type_HTH"/>
</dbReference>
<gene>
    <name evidence="2" type="ORF">Airi01_026580</name>
</gene>
<evidence type="ECO:0000259" key="1">
    <source>
        <dbReference type="PROSITE" id="PS50943"/>
    </source>
</evidence>
<dbReference type="InterPro" id="IPR011260">
    <property type="entry name" value="RNAP_asu_C"/>
</dbReference>
<dbReference type="Gene3D" id="1.10.150.20">
    <property type="entry name" value="5' to 3' exonuclease, C-terminal subdomain"/>
    <property type="match status" value="1"/>
</dbReference>
<dbReference type="GO" id="GO:0006351">
    <property type="term" value="P:DNA-templated transcription"/>
    <property type="evidence" value="ECO:0007669"/>
    <property type="project" value="InterPro"/>
</dbReference>
<evidence type="ECO:0000313" key="3">
    <source>
        <dbReference type="Proteomes" id="UP001165135"/>
    </source>
</evidence>
<evidence type="ECO:0000313" key="2">
    <source>
        <dbReference type="EMBL" id="GLY74391.1"/>
    </source>
</evidence>
<dbReference type="InterPro" id="IPR010982">
    <property type="entry name" value="Lambda_DNA-bd_dom_sf"/>
</dbReference>